<organism evidence="2 3">
    <name type="scientific">Psilocybe cyanescens</name>
    <dbReference type="NCBI Taxonomy" id="93625"/>
    <lineage>
        <taxon>Eukaryota</taxon>
        <taxon>Fungi</taxon>
        <taxon>Dikarya</taxon>
        <taxon>Basidiomycota</taxon>
        <taxon>Agaricomycotina</taxon>
        <taxon>Agaricomycetes</taxon>
        <taxon>Agaricomycetidae</taxon>
        <taxon>Agaricales</taxon>
        <taxon>Agaricineae</taxon>
        <taxon>Strophariaceae</taxon>
        <taxon>Psilocybe</taxon>
    </lineage>
</organism>
<gene>
    <name evidence="2" type="ORF">CVT25_014641</name>
</gene>
<protein>
    <submittedName>
        <fullName evidence="2">Uncharacterized protein</fullName>
    </submittedName>
</protein>
<comment type="caution">
    <text evidence="2">The sequence shown here is derived from an EMBL/GenBank/DDBJ whole genome shotgun (WGS) entry which is preliminary data.</text>
</comment>
<dbReference type="EMBL" id="NHYD01003192">
    <property type="protein sequence ID" value="PPQ81990.1"/>
    <property type="molecule type" value="Genomic_DNA"/>
</dbReference>
<dbReference type="Proteomes" id="UP000283269">
    <property type="component" value="Unassembled WGS sequence"/>
</dbReference>
<dbReference type="AlphaFoldDB" id="A0A409WTZ2"/>
<name>A0A409WTZ2_PSICY</name>
<evidence type="ECO:0000313" key="2">
    <source>
        <dbReference type="EMBL" id="PPQ81990.1"/>
    </source>
</evidence>
<proteinExistence type="predicted"/>
<sequence length="407" mass="46436">MAPTPQLPSKPSKYATSEQVRSSIGLAYSNFHNPRGLEKMWNSPWNETFSGLVEQYNGLFTVHAEYPMFLPSLVVKDLQLRQKFAENNLDYHNQTSREETAVNVPTGDNDILGDLPPVTSTRDTTVPDNEILVRKSTRISEAQSKAENDRINAHKAKIETLWQERDELILEREATLKRNSVVTAEVEDAYNEDEPFFDQEISLQSAASVADQGSLNWIPDNVVNHVASIKLPAVPEKGSQYNKEHYQHRAGRKVYHYCTAIINELKAPPPRQSTDLVAHSASVKQTLRLAKRQLLEYCVAYFECHRNANSVIIIASAGPFWQWCCIRREDVPQWDWVSHCLMDSSLEFDEKFYKTWNARFDKHGSYSILGTKTSDERLTLINKQYLHPMITDGHTPAAPNFSWGPVE</sequence>
<reference evidence="2 3" key="1">
    <citation type="journal article" date="2018" name="Evol. Lett.">
        <title>Horizontal gene cluster transfer increased hallucinogenic mushroom diversity.</title>
        <authorList>
            <person name="Reynolds H.T."/>
            <person name="Vijayakumar V."/>
            <person name="Gluck-Thaler E."/>
            <person name="Korotkin H.B."/>
            <person name="Matheny P.B."/>
            <person name="Slot J.C."/>
        </authorList>
    </citation>
    <scope>NUCLEOTIDE SEQUENCE [LARGE SCALE GENOMIC DNA]</scope>
    <source>
        <strain evidence="2 3">2631</strain>
    </source>
</reference>
<feature type="region of interest" description="Disordered" evidence="1">
    <location>
        <begin position="103"/>
        <end position="124"/>
    </location>
</feature>
<accession>A0A409WTZ2</accession>
<evidence type="ECO:0000256" key="1">
    <source>
        <dbReference type="SAM" id="MobiDB-lite"/>
    </source>
</evidence>
<dbReference type="OrthoDB" id="3049502at2759"/>
<keyword evidence="3" id="KW-1185">Reference proteome</keyword>
<evidence type="ECO:0000313" key="3">
    <source>
        <dbReference type="Proteomes" id="UP000283269"/>
    </source>
</evidence>
<dbReference type="InParanoid" id="A0A409WTZ2"/>